<dbReference type="AlphaFoldDB" id="D5RAH9"/>
<dbReference type="Proteomes" id="UP000003643">
    <property type="component" value="Unassembled WGS sequence"/>
</dbReference>
<accession>D5RAH9</accession>
<reference evidence="1 2" key="1">
    <citation type="submission" date="2010-04" db="EMBL/GenBank/DDBJ databases">
        <authorList>
            <person name="Qin X."/>
            <person name="Bachman B."/>
            <person name="Battles P."/>
            <person name="Bell A."/>
            <person name="Bess C."/>
            <person name="Bickham C."/>
            <person name="Chaboub L."/>
            <person name="Chen D."/>
            <person name="Coyle M."/>
            <person name="Deiros D.R."/>
            <person name="Dinh H."/>
            <person name="Forbes L."/>
            <person name="Fowler G."/>
            <person name="Francisco L."/>
            <person name="Fu Q."/>
            <person name="Gubbala S."/>
            <person name="Hale W."/>
            <person name="Han Y."/>
            <person name="Hemphill L."/>
            <person name="Highlander S.K."/>
            <person name="Hirani K."/>
            <person name="Hogues M."/>
            <person name="Jackson L."/>
            <person name="Jakkamsetti A."/>
            <person name="Javaid M."/>
            <person name="Jiang H."/>
            <person name="Korchina V."/>
            <person name="Kovar C."/>
            <person name="Lara F."/>
            <person name="Lee S."/>
            <person name="Mata R."/>
            <person name="Mathew T."/>
            <person name="Moen C."/>
            <person name="Morales K."/>
            <person name="Munidasa M."/>
            <person name="Nazareth L."/>
            <person name="Ngo R."/>
            <person name="Nguyen L."/>
            <person name="Okwuonu G."/>
            <person name="Ongeri F."/>
            <person name="Patil S."/>
            <person name="Petrosino J."/>
            <person name="Pham C."/>
            <person name="Pham P."/>
            <person name="Pu L.-L."/>
            <person name="Puazo M."/>
            <person name="Raj R."/>
            <person name="Reid J."/>
            <person name="Rouhana J."/>
            <person name="Saada N."/>
            <person name="Shang Y."/>
            <person name="Simmons D."/>
            <person name="Thornton R."/>
            <person name="Warren J."/>
            <person name="Weissenberger G."/>
            <person name="Zhang J."/>
            <person name="Zhang L."/>
            <person name="Zhou C."/>
            <person name="Zhu D."/>
            <person name="Muzny D."/>
            <person name="Worley K."/>
            <person name="Gibbs R."/>
        </authorList>
    </citation>
    <scope>NUCLEOTIDE SEQUENCE [LARGE SCALE GENOMIC DNA]</scope>
    <source>
        <strain evidence="2">ATCC 23726 / VPI 4351</strain>
    </source>
</reference>
<gene>
    <name evidence="1" type="ORF">HMPREF0397_0214</name>
</gene>
<evidence type="ECO:0000313" key="2">
    <source>
        <dbReference type="Proteomes" id="UP000003643"/>
    </source>
</evidence>
<organism evidence="1 2">
    <name type="scientific">Fusobacterium nucleatum subsp. nucleatum (strain ATCC 23726 / VPI 4351)</name>
    <dbReference type="NCBI Taxonomy" id="525283"/>
    <lineage>
        <taxon>Bacteria</taxon>
        <taxon>Fusobacteriati</taxon>
        <taxon>Fusobacteriota</taxon>
        <taxon>Fusobacteriia</taxon>
        <taxon>Fusobacteriales</taxon>
        <taxon>Fusobacteriaceae</taxon>
        <taxon>Fusobacterium</taxon>
    </lineage>
</organism>
<dbReference type="EMBL" id="ADVK01000010">
    <property type="protein sequence ID" value="EFG96072.1"/>
    <property type="molecule type" value="Genomic_DNA"/>
</dbReference>
<sequence>MIKSENIKDLTKELIDIFEKAKNEFLEKEKTIIKNDTNERTLTQRLAFYLELQLRKNIKYENYSVDCEYNRKEEDIKRLKFGKNTDKKEIYPDIIVHQRKIKNNLIAIEMKKTTSRNTDKIKDIEKLEALTDRKNGYHYTLGIYFELDITDNNNIIKFFVDGKEYNYFI</sequence>
<comment type="caution">
    <text evidence="1">The sequence shown here is derived from an EMBL/GenBank/DDBJ whole genome shotgun (WGS) entry which is preliminary data.</text>
</comment>
<evidence type="ECO:0000313" key="1">
    <source>
        <dbReference type="EMBL" id="EFG96072.1"/>
    </source>
</evidence>
<proteinExistence type="predicted"/>
<dbReference type="RefSeq" id="WP_005901914.1">
    <property type="nucleotide sequence ID" value="NZ_ADVK01000010.1"/>
</dbReference>
<name>D5RAH9_FUSN2</name>
<evidence type="ECO:0008006" key="3">
    <source>
        <dbReference type="Google" id="ProtNLM"/>
    </source>
</evidence>
<protein>
    <recommendedName>
        <fullName evidence="3">Type I restriction enzyme R protein N-terminal domain-containing protein</fullName>
    </recommendedName>
</protein>